<reference evidence="1" key="1">
    <citation type="submission" date="2020-11" db="EMBL/GenBank/DDBJ databases">
        <authorList>
            <person name="Whiteford S."/>
        </authorList>
    </citation>
    <scope>NUCLEOTIDE SEQUENCE</scope>
</reference>
<organism evidence="1 2">
    <name type="scientific">Plutella xylostella</name>
    <name type="common">Diamondback moth</name>
    <name type="synonym">Plutella maculipennis</name>
    <dbReference type="NCBI Taxonomy" id="51655"/>
    <lineage>
        <taxon>Eukaryota</taxon>
        <taxon>Metazoa</taxon>
        <taxon>Ecdysozoa</taxon>
        <taxon>Arthropoda</taxon>
        <taxon>Hexapoda</taxon>
        <taxon>Insecta</taxon>
        <taxon>Pterygota</taxon>
        <taxon>Neoptera</taxon>
        <taxon>Endopterygota</taxon>
        <taxon>Lepidoptera</taxon>
        <taxon>Glossata</taxon>
        <taxon>Ditrysia</taxon>
        <taxon>Yponomeutoidea</taxon>
        <taxon>Plutellidae</taxon>
        <taxon>Plutella</taxon>
    </lineage>
</organism>
<evidence type="ECO:0000313" key="1">
    <source>
        <dbReference type="EMBL" id="CAG9123735.1"/>
    </source>
</evidence>
<accession>A0A8S4F7T4</accession>
<dbReference type="PANTHER" id="PTHR47027">
    <property type="entry name" value="REVERSE TRANSCRIPTASE DOMAIN-CONTAINING PROTEIN"/>
    <property type="match status" value="1"/>
</dbReference>
<sequence>MATENVPNFATITSHNRSGGHKPLDWTVLVDGLRNSYNLSKSAQASCTYCEGSFRDVILAYNSIHGYISLMVKEITRRIQLGWAAFSKLDDVLKSKIPQCLKTKVFNQCVLPTLTYGAETWTLTKETVHRIRVAQRAMERAMLGISLRDRIPNVVIRKRTKVFDVGMRVAELKWE</sequence>
<proteinExistence type="predicted"/>
<comment type="caution">
    <text evidence="1">The sequence shown here is derived from an EMBL/GenBank/DDBJ whole genome shotgun (WGS) entry which is preliminary data.</text>
</comment>
<dbReference type="PANTHER" id="PTHR47027:SF20">
    <property type="entry name" value="REVERSE TRANSCRIPTASE-LIKE PROTEIN WITH RNA-DIRECTED DNA POLYMERASE DOMAIN"/>
    <property type="match status" value="1"/>
</dbReference>
<evidence type="ECO:0000313" key="2">
    <source>
        <dbReference type="Proteomes" id="UP000653454"/>
    </source>
</evidence>
<dbReference type="Proteomes" id="UP000653454">
    <property type="component" value="Unassembled WGS sequence"/>
</dbReference>
<dbReference type="EMBL" id="CAJHNJ030000029">
    <property type="protein sequence ID" value="CAG9123735.1"/>
    <property type="molecule type" value="Genomic_DNA"/>
</dbReference>
<gene>
    <name evidence="1" type="ORF">PLXY2_LOCUS7953</name>
</gene>
<dbReference type="AlphaFoldDB" id="A0A8S4F7T4"/>
<protein>
    <submittedName>
        <fullName evidence="1">(diamondback moth) hypothetical protein</fullName>
    </submittedName>
</protein>
<keyword evidence="2" id="KW-1185">Reference proteome</keyword>
<name>A0A8S4F7T4_PLUXY</name>